<feature type="domain" description="GEVED" evidence="2">
    <location>
        <begin position="1"/>
        <end position="69"/>
    </location>
</feature>
<dbReference type="InterPro" id="IPR045474">
    <property type="entry name" value="GEVED"/>
</dbReference>
<evidence type="ECO:0000259" key="2">
    <source>
        <dbReference type="Pfam" id="PF20009"/>
    </source>
</evidence>
<dbReference type="Pfam" id="PF20009">
    <property type="entry name" value="GEVED"/>
    <property type="match status" value="1"/>
</dbReference>
<dbReference type="Pfam" id="PF18962">
    <property type="entry name" value="Por_Secre_tail"/>
    <property type="match status" value="1"/>
</dbReference>
<dbReference type="AlphaFoldDB" id="A0A645I5I5"/>
<feature type="domain" description="Secretion system C-terminal sorting" evidence="1">
    <location>
        <begin position="88"/>
        <end position="149"/>
    </location>
</feature>
<sequence length="156" mass="16917">MWIDYNQNGVFEDNEKTTLSATATATGNVVIPEDAVLGNTRMRVKTVYGTTNLTPCGTFTYGQVEDYTVKITSSTMAVSTVNKDALTVYPNPFKDILRISDVKNVKSISISDVSGRQVKTLAPAAELNLSSLNSGLYMVTLHMNDGSVKTVKAIKK</sequence>
<protein>
    <submittedName>
        <fullName evidence="3">Uncharacterized protein</fullName>
    </submittedName>
</protein>
<reference evidence="3" key="1">
    <citation type="submission" date="2019-08" db="EMBL/GenBank/DDBJ databases">
        <authorList>
            <person name="Kucharzyk K."/>
            <person name="Murdoch R.W."/>
            <person name="Higgins S."/>
            <person name="Loffler F."/>
        </authorList>
    </citation>
    <scope>NUCLEOTIDE SEQUENCE</scope>
</reference>
<evidence type="ECO:0000259" key="1">
    <source>
        <dbReference type="Pfam" id="PF18962"/>
    </source>
</evidence>
<name>A0A645I5I5_9ZZZZ</name>
<evidence type="ECO:0000313" key="3">
    <source>
        <dbReference type="EMBL" id="MPN46146.1"/>
    </source>
</evidence>
<dbReference type="EMBL" id="VSSQ01106586">
    <property type="protein sequence ID" value="MPN46146.1"/>
    <property type="molecule type" value="Genomic_DNA"/>
</dbReference>
<comment type="caution">
    <text evidence="3">The sequence shown here is derived from an EMBL/GenBank/DDBJ whole genome shotgun (WGS) entry which is preliminary data.</text>
</comment>
<accession>A0A645I5I5</accession>
<dbReference type="NCBIfam" id="TIGR04183">
    <property type="entry name" value="Por_Secre_tail"/>
    <property type="match status" value="1"/>
</dbReference>
<organism evidence="3">
    <name type="scientific">bioreactor metagenome</name>
    <dbReference type="NCBI Taxonomy" id="1076179"/>
    <lineage>
        <taxon>unclassified sequences</taxon>
        <taxon>metagenomes</taxon>
        <taxon>ecological metagenomes</taxon>
    </lineage>
</organism>
<dbReference type="InterPro" id="IPR026444">
    <property type="entry name" value="Secre_tail"/>
</dbReference>
<proteinExistence type="predicted"/>
<gene>
    <name evidence="3" type="ORF">SDC9_193729</name>
</gene>